<feature type="domain" description="STAS" evidence="1">
    <location>
        <begin position="8"/>
        <end position="66"/>
    </location>
</feature>
<dbReference type="AlphaFoldDB" id="A0AA96GB20"/>
<dbReference type="Proteomes" id="UP001302719">
    <property type="component" value="Chromosome"/>
</dbReference>
<dbReference type="RefSeq" id="WP_312643267.1">
    <property type="nucleotide sequence ID" value="NZ_CP116967.1"/>
</dbReference>
<evidence type="ECO:0000259" key="1">
    <source>
        <dbReference type="Pfam" id="PF01740"/>
    </source>
</evidence>
<accession>A0AA96GB20</accession>
<dbReference type="KEGG" id="nall:PP769_19025"/>
<reference evidence="2 3" key="1">
    <citation type="submission" date="2023-01" db="EMBL/GenBank/DDBJ databases">
        <title>Cultivation and genomic characterization of new, ubiquitous marine nitrite-oxidizing bacteria from the Nitrospirales.</title>
        <authorList>
            <person name="Mueller A.J."/>
            <person name="Daebeler A."/>
            <person name="Herbold C.W."/>
            <person name="Kirkegaard R.H."/>
            <person name="Daims H."/>
        </authorList>
    </citation>
    <scope>NUCLEOTIDE SEQUENCE [LARGE SCALE GENOMIC DNA]</scope>
    <source>
        <strain evidence="2 3">VA</strain>
    </source>
</reference>
<dbReference type="EMBL" id="CP116967">
    <property type="protein sequence ID" value="WNM58037.1"/>
    <property type="molecule type" value="Genomic_DNA"/>
</dbReference>
<dbReference type="InterPro" id="IPR002645">
    <property type="entry name" value="STAS_dom"/>
</dbReference>
<dbReference type="Pfam" id="PF01740">
    <property type="entry name" value="STAS"/>
    <property type="match status" value="1"/>
</dbReference>
<proteinExistence type="predicted"/>
<keyword evidence="3" id="KW-1185">Reference proteome</keyword>
<organism evidence="2 3">
    <name type="scientific">Candidatus Nitrospira allomarina</name>
    <dbReference type="NCBI Taxonomy" id="3020900"/>
    <lineage>
        <taxon>Bacteria</taxon>
        <taxon>Pseudomonadati</taxon>
        <taxon>Nitrospirota</taxon>
        <taxon>Nitrospiria</taxon>
        <taxon>Nitrospirales</taxon>
        <taxon>Nitrospiraceae</taxon>
        <taxon>Nitrospira</taxon>
    </lineage>
</organism>
<evidence type="ECO:0000313" key="2">
    <source>
        <dbReference type="EMBL" id="WNM58037.1"/>
    </source>
</evidence>
<name>A0AA96GB20_9BACT</name>
<gene>
    <name evidence="2" type="ORF">PP769_19025</name>
</gene>
<dbReference type="SUPFAM" id="SSF52091">
    <property type="entry name" value="SpoIIaa-like"/>
    <property type="match status" value="1"/>
</dbReference>
<sequence>MVRLTVKATQNGTTTVEIEGRIVSEWINVVESECQGLLAQGNHVVLDFSAVNFVGEDGVRMIRRLIIKGCQIKNCPSFIQPILFT</sequence>
<protein>
    <recommendedName>
        <fullName evidence="1">STAS domain-containing protein</fullName>
    </recommendedName>
</protein>
<evidence type="ECO:0000313" key="3">
    <source>
        <dbReference type="Proteomes" id="UP001302719"/>
    </source>
</evidence>
<dbReference type="InterPro" id="IPR036513">
    <property type="entry name" value="STAS_dom_sf"/>
</dbReference>
<dbReference type="Gene3D" id="3.30.750.24">
    <property type="entry name" value="STAS domain"/>
    <property type="match status" value="1"/>
</dbReference>